<dbReference type="Pfam" id="PF01266">
    <property type="entry name" value="DAO"/>
    <property type="match status" value="1"/>
</dbReference>
<keyword evidence="5" id="KW-1185">Reference proteome</keyword>
<dbReference type="PANTHER" id="PTHR13847">
    <property type="entry name" value="SARCOSINE DEHYDROGENASE-RELATED"/>
    <property type="match status" value="1"/>
</dbReference>
<evidence type="ECO:0000256" key="2">
    <source>
        <dbReference type="SAM" id="MobiDB-lite"/>
    </source>
</evidence>
<accession>A0A3A4F9U7</accession>
<evidence type="ECO:0000313" key="4">
    <source>
        <dbReference type="EMBL" id="RJN31927.1"/>
    </source>
</evidence>
<dbReference type="GO" id="GO:0016491">
    <property type="term" value="F:oxidoreductase activity"/>
    <property type="evidence" value="ECO:0007669"/>
    <property type="project" value="UniProtKB-KW"/>
</dbReference>
<dbReference type="GO" id="GO:0005737">
    <property type="term" value="C:cytoplasm"/>
    <property type="evidence" value="ECO:0007669"/>
    <property type="project" value="TreeGrafter"/>
</dbReference>
<evidence type="ECO:0000259" key="3">
    <source>
        <dbReference type="Pfam" id="PF01266"/>
    </source>
</evidence>
<dbReference type="PANTHER" id="PTHR13847:SF287">
    <property type="entry name" value="FAD-DEPENDENT OXIDOREDUCTASE DOMAIN-CONTAINING PROTEIN 1"/>
    <property type="match status" value="1"/>
</dbReference>
<sequence length="444" mass="47984">MKKRPVVKKGQTGDSGAWRASPGRSRGTPRPRYSALRLVSKGFTQGDWAKVWRQHDVEPRYDVVIIGGGLHGLATAYYLAAYHGVRKIAVLDKGYLGGGGSGRNTAIVRSNYLTPEGVRFYDRSLKLYENLAGELNFNVMFSQRGHLTLAHNDGGLRTMRWRAEVNKTQGVDSEVIDPDEIKKLVPSMDTSDRTRYPILGALYHPPGGIIRHDAVVWGYARAAAGLGVHLHQDTEVTGIDVHHGRVTGVRTTRGNISTATVVNCTAGWSTLISEMAGVEMPVTTSPLQAAVTEPVKPFLDTVVVSGSLHVYVSQTDRGELVFGASVDPFTSYSVRGSLEFVEGLASNVLKLMPGLSKMRLLRQWSGLCDMTPDYSPIIGPTPVGGFFVDVGWGTYGFKAGPVAGEAMAECIVSDRSPEIIADFGLDRFRSGRLVGEKGAAAVGH</sequence>
<evidence type="ECO:0000313" key="5">
    <source>
        <dbReference type="Proteomes" id="UP000266615"/>
    </source>
</evidence>
<keyword evidence="1" id="KW-0560">Oxidoreductase</keyword>
<dbReference type="OrthoDB" id="9805852at2"/>
<protein>
    <submittedName>
        <fullName evidence="4">FAD-dependent oxidoreductase</fullName>
    </submittedName>
</protein>
<evidence type="ECO:0000256" key="1">
    <source>
        <dbReference type="ARBA" id="ARBA00023002"/>
    </source>
</evidence>
<dbReference type="Proteomes" id="UP000266615">
    <property type="component" value="Unassembled WGS sequence"/>
</dbReference>
<proteinExistence type="predicted"/>
<dbReference type="RefSeq" id="WP_119902714.1">
    <property type="nucleotide sequence ID" value="NZ_QYZP01000002.1"/>
</dbReference>
<dbReference type="AlphaFoldDB" id="A0A3A4F9U7"/>
<feature type="region of interest" description="Disordered" evidence="2">
    <location>
        <begin position="1"/>
        <end position="31"/>
    </location>
</feature>
<dbReference type="Gene3D" id="3.30.9.10">
    <property type="entry name" value="D-Amino Acid Oxidase, subunit A, domain 2"/>
    <property type="match status" value="1"/>
</dbReference>
<dbReference type="SUPFAM" id="SSF54373">
    <property type="entry name" value="FAD-linked reductases, C-terminal domain"/>
    <property type="match status" value="1"/>
</dbReference>
<gene>
    <name evidence="4" type="ORF">D3250_07390</name>
</gene>
<comment type="caution">
    <text evidence="4">The sequence shown here is derived from an EMBL/GenBank/DDBJ whole genome shotgun (WGS) entry which is preliminary data.</text>
</comment>
<dbReference type="SUPFAM" id="SSF51905">
    <property type="entry name" value="FAD/NAD(P)-binding domain"/>
    <property type="match status" value="1"/>
</dbReference>
<feature type="domain" description="FAD dependent oxidoreductase" evidence="3">
    <location>
        <begin position="62"/>
        <end position="409"/>
    </location>
</feature>
<feature type="compositionally biased region" description="Low complexity" evidence="2">
    <location>
        <begin position="19"/>
        <end position="31"/>
    </location>
</feature>
<name>A0A3A4F9U7_9MICC</name>
<dbReference type="InterPro" id="IPR006076">
    <property type="entry name" value="FAD-dep_OxRdtase"/>
</dbReference>
<dbReference type="Gene3D" id="3.50.50.60">
    <property type="entry name" value="FAD/NAD(P)-binding domain"/>
    <property type="match status" value="1"/>
</dbReference>
<organism evidence="4 5">
    <name type="scientific">Nesterenkonia natronophila</name>
    <dbReference type="NCBI Taxonomy" id="2174932"/>
    <lineage>
        <taxon>Bacteria</taxon>
        <taxon>Bacillati</taxon>
        <taxon>Actinomycetota</taxon>
        <taxon>Actinomycetes</taxon>
        <taxon>Micrococcales</taxon>
        <taxon>Micrococcaceae</taxon>
        <taxon>Nesterenkonia</taxon>
    </lineage>
</organism>
<dbReference type="InterPro" id="IPR036188">
    <property type="entry name" value="FAD/NAD-bd_sf"/>
</dbReference>
<reference evidence="4 5" key="1">
    <citation type="submission" date="2018-09" db="EMBL/GenBank/DDBJ databases">
        <title>Nesterenkonia natronophila sp. nov., an alkaliphilic actinobacteriume isolated from a soda lake, and emended description of the genus Nesterenkonia.</title>
        <authorList>
            <person name="Menes R.J."/>
            <person name="Iriarte A."/>
        </authorList>
    </citation>
    <scope>NUCLEOTIDE SEQUENCE [LARGE SCALE GENOMIC DNA]</scope>
    <source>
        <strain evidence="4 5">M8</strain>
    </source>
</reference>
<dbReference type="EMBL" id="QYZP01000002">
    <property type="protein sequence ID" value="RJN31927.1"/>
    <property type="molecule type" value="Genomic_DNA"/>
</dbReference>